<dbReference type="EMBL" id="CABITT030000007">
    <property type="protein sequence ID" value="VVB12272.1"/>
    <property type="molecule type" value="Genomic_DNA"/>
</dbReference>
<evidence type="ECO:0000313" key="3">
    <source>
        <dbReference type="Proteomes" id="UP000489600"/>
    </source>
</evidence>
<name>A0A565CFD9_9BRAS</name>
<dbReference type="InterPro" id="IPR005174">
    <property type="entry name" value="KIB1-4_b-propeller"/>
</dbReference>
<dbReference type="SUPFAM" id="SSF101898">
    <property type="entry name" value="NHL repeat"/>
    <property type="match status" value="1"/>
</dbReference>
<comment type="caution">
    <text evidence="2">The sequence shown here is derived from an EMBL/GenBank/DDBJ whole genome shotgun (WGS) entry which is preliminary data.</text>
</comment>
<dbReference type="Proteomes" id="UP000489600">
    <property type="component" value="Unassembled WGS sequence"/>
</dbReference>
<protein>
    <recommendedName>
        <fullName evidence="1">KIB1-4 beta-propeller domain-containing protein</fullName>
    </recommendedName>
</protein>
<organism evidence="2 3">
    <name type="scientific">Arabis nemorensis</name>
    <dbReference type="NCBI Taxonomy" id="586526"/>
    <lineage>
        <taxon>Eukaryota</taxon>
        <taxon>Viridiplantae</taxon>
        <taxon>Streptophyta</taxon>
        <taxon>Embryophyta</taxon>
        <taxon>Tracheophyta</taxon>
        <taxon>Spermatophyta</taxon>
        <taxon>Magnoliopsida</taxon>
        <taxon>eudicotyledons</taxon>
        <taxon>Gunneridae</taxon>
        <taxon>Pentapetalae</taxon>
        <taxon>rosids</taxon>
        <taxon>malvids</taxon>
        <taxon>Brassicales</taxon>
        <taxon>Brassicaceae</taxon>
        <taxon>Arabideae</taxon>
        <taxon>Arabis</taxon>
    </lineage>
</organism>
<reference evidence="2" key="1">
    <citation type="submission" date="2019-07" db="EMBL/GenBank/DDBJ databases">
        <authorList>
            <person name="Dittberner H."/>
        </authorList>
    </citation>
    <scope>NUCLEOTIDE SEQUENCE [LARGE SCALE GENOMIC DNA]</scope>
</reference>
<dbReference type="PANTHER" id="PTHR44259">
    <property type="entry name" value="OS07G0183000 PROTEIN-RELATED"/>
    <property type="match status" value="1"/>
</dbReference>
<accession>A0A565CFD9</accession>
<dbReference type="InterPro" id="IPR050942">
    <property type="entry name" value="F-box_BR-signaling"/>
</dbReference>
<feature type="domain" description="KIB1-4 beta-propeller" evidence="1">
    <location>
        <begin position="16"/>
        <end position="137"/>
    </location>
</feature>
<keyword evidence="3" id="KW-1185">Reference proteome</keyword>
<proteinExistence type="predicted"/>
<dbReference type="AlphaFoldDB" id="A0A565CFD9"/>
<sequence length="185" mass="21011">MTRGDTFTMIFTLEGIVYNHKVYTYAPFGDHVYVWDLSGDVPRQDGYLDTFNACSFDPSSSCFIATTSSGQILFVHFFEQHSKWQFHIYKSNPVRPNKWVKVDSLGDEALILDIGFTVVANDISGIKRNSIYFSGRNYVMEDLILDHIYLSIMISPPEPWNVCHNAFSPPYASLMLDGSSPDLTL</sequence>
<evidence type="ECO:0000313" key="2">
    <source>
        <dbReference type="EMBL" id="VVB12272.1"/>
    </source>
</evidence>
<dbReference type="Pfam" id="PF03478">
    <property type="entry name" value="Beta-prop_KIB1-4"/>
    <property type="match status" value="1"/>
</dbReference>
<gene>
    <name evidence="2" type="ORF">ANE_LOCUS22716</name>
</gene>
<evidence type="ECO:0000259" key="1">
    <source>
        <dbReference type="Pfam" id="PF03478"/>
    </source>
</evidence>
<dbReference type="PANTHER" id="PTHR44259:SF29">
    <property type="entry name" value="F-BOX DOMAIN-CONTAINING PROTEIN"/>
    <property type="match status" value="1"/>
</dbReference>
<dbReference type="OrthoDB" id="600964at2759"/>